<reference evidence="3" key="1">
    <citation type="submission" date="2023-06" db="EMBL/GenBank/DDBJ databases">
        <title>Genome-scale phylogeny and comparative genomics of the fungal order Sordariales.</title>
        <authorList>
            <consortium name="Lawrence Berkeley National Laboratory"/>
            <person name="Hensen N."/>
            <person name="Bonometti L."/>
            <person name="Westerberg I."/>
            <person name="Brannstrom I.O."/>
            <person name="Guillou S."/>
            <person name="Cros-Aarteil S."/>
            <person name="Calhoun S."/>
            <person name="Haridas S."/>
            <person name="Kuo A."/>
            <person name="Mondo S."/>
            <person name="Pangilinan J."/>
            <person name="Riley R."/>
            <person name="Labutti K."/>
            <person name="Andreopoulos B."/>
            <person name="Lipzen A."/>
            <person name="Chen C."/>
            <person name="Yanf M."/>
            <person name="Daum C."/>
            <person name="Ng V."/>
            <person name="Clum A."/>
            <person name="Steindorff A."/>
            <person name="Ohm R."/>
            <person name="Martin F."/>
            <person name="Silar P."/>
            <person name="Natvig D."/>
            <person name="Lalanne C."/>
            <person name="Gautier V."/>
            <person name="Ament-Velasquez S.L."/>
            <person name="Kruys A."/>
            <person name="Hutchinson M.I."/>
            <person name="Powell A.J."/>
            <person name="Barry K."/>
            <person name="Miller A.N."/>
            <person name="Grigoriev I.V."/>
            <person name="Debuchy R."/>
            <person name="Gladieux P."/>
            <person name="Thoren M.H."/>
            <person name="Johannesson H."/>
        </authorList>
    </citation>
    <scope>NUCLEOTIDE SEQUENCE</scope>
    <source>
        <strain evidence="3">CBS 540.89</strain>
    </source>
</reference>
<feature type="compositionally biased region" description="Low complexity" evidence="1">
    <location>
        <begin position="33"/>
        <end position="42"/>
    </location>
</feature>
<name>A0AA40B2G9_9PEZI</name>
<dbReference type="AlphaFoldDB" id="A0AA40B2G9"/>
<gene>
    <name evidence="3" type="ORF">B0T21DRAFT_413790</name>
</gene>
<evidence type="ECO:0000256" key="1">
    <source>
        <dbReference type="SAM" id="MobiDB-lite"/>
    </source>
</evidence>
<evidence type="ECO:0000313" key="3">
    <source>
        <dbReference type="EMBL" id="KAK0726460.1"/>
    </source>
</evidence>
<organism evidence="3 4">
    <name type="scientific">Apiosordaria backusii</name>
    <dbReference type="NCBI Taxonomy" id="314023"/>
    <lineage>
        <taxon>Eukaryota</taxon>
        <taxon>Fungi</taxon>
        <taxon>Dikarya</taxon>
        <taxon>Ascomycota</taxon>
        <taxon>Pezizomycotina</taxon>
        <taxon>Sordariomycetes</taxon>
        <taxon>Sordariomycetidae</taxon>
        <taxon>Sordariales</taxon>
        <taxon>Lasiosphaeriaceae</taxon>
        <taxon>Apiosordaria</taxon>
    </lineage>
</organism>
<protein>
    <recommendedName>
        <fullName evidence="5">MARVEL domain-containing protein</fullName>
    </recommendedName>
</protein>
<accession>A0AA40B2G9</accession>
<feature type="compositionally biased region" description="Basic and acidic residues" evidence="1">
    <location>
        <begin position="448"/>
        <end position="458"/>
    </location>
</feature>
<proteinExistence type="predicted"/>
<evidence type="ECO:0000256" key="2">
    <source>
        <dbReference type="SAM" id="Phobius"/>
    </source>
</evidence>
<evidence type="ECO:0000313" key="4">
    <source>
        <dbReference type="Proteomes" id="UP001172159"/>
    </source>
</evidence>
<feature type="compositionally biased region" description="Basic and acidic residues" evidence="1">
    <location>
        <begin position="477"/>
        <end position="490"/>
    </location>
</feature>
<keyword evidence="2" id="KW-0472">Membrane</keyword>
<keyword evidence="2" id="KW-1133">Transmembrane helix</keyword>
<comment type="caution">
    <text evidence="3">The sequence shown here is derived from an EMBL/GenBank/DDBJ whole genome shotgun (WGS) entry which is preliminary data.</text>
</comment>
<evidence type="ECO:0008006" key="5">
    <source>
        <dbReference type="Google" id="ProtNLM"/>
    </source>
</evidence>
<feature type="region of interest" description="Disordered" evidence="1">
    <location>
        <begin position="1"/>
        <end position="90"/>
    </location>
</feature>
<keyword evidence="4" id="KW-1185">Reference proteome</keyword>
<dbReference type="Proteomes" id="UP001172159">
    <property type="component" value="Unassembled WGS sequence"/>
</dbReference>
<feature type="transmembrane region" description="Helical" evidence="2">
    <location>
        <begin position="244"/>
        <end position="268"/>
    </location>
</feature>
<sequence>MAGDDSAAAPPKTEKPEAEIGTVQEKQGNEAGQQATSQQQQSDENGARPALPPRPLPPNHQEVVRGVQGQSPGPVRFQPPIPGTHPQAFIQQPYGPYEVRQGDDEAVPYEIPFHPQWHKAKIVLMLLAVAVCAVIIGLSVATGFTALGDYGRYYIHESAPITGVSASAAILSMLFVAIEMLTICLSRDRRGMHPGWLVTFNLFIGILAAAAFGIMVYYVTNVSGWDGWFRYFKDERKAYEELRLFRILLGFDITLFILHFILFIGACVEANQRQKARRAVQIIQVPFDPSQPLPEGFQYVAAPTTMQYPPAQYPPTPQQAVAMRNGGYAPPQRQIPPQRVSIHGVIPYITPQQAAMYGGYYAPMPTPGQPQPPQQVLGGLGGYYAPVPHNPAAQTAPRRSSRRGGRASVAAASGSGQANAQPRATRAPKLDAALPAIPAESASAQQPKTEEVVSEKLEAALPPTPEAPPEPTTTQEPKTDEVVSEKVSEK</sequence>
<feature type="transmembrane region" description="Helical" evidence="2">
    <location>
        <begin position="197"/>
        <end position="219"/>
    </location>
</feature>
<feature type="region of interest" description="Disordered" evidence="1">
    <location>
        <begin position="366"/>
        <end position="490"/>
    </location>
</feature>
<feature type="compositionally biased region" description="Pro residues" evidence="1">
    <location>
        <begin position="462"/>
        <end position="471"/>
    </location>
</feature>
<feature type="transmembrane region" description="Helical" evidence="2">
    <location>
        <begin position="164"/>
        <end position="185"/>
    </location>
</feature>
<feature type="transmembrane region" description="Helical" evidence="2">
    <location>
        <begin position="122"/>
        <end position="144"/>
    </location>
</feature>
<keyword evidence="2" id="KW-0812">Transmembrane</keyword>
<dbReference type="EMBL" id="JAUKTV010000010">
    <property type="protein sequence ID" value="KAK0726460.1"/>
    <property type="molecule type" value="Genomic_DNA"/>
</dbReference>
<feature type="compositionally biased region" description="Low complexity" evidence="1">
    <location>
        <begin position="406"/>
        <end position="416"/>
    </location>
</feature>